<keyword evidence="1" id="KW-0614">Plasmid</keyword>
<protein>
    <submittedName>
        <fullName evidence="1">Uncharacterized protein</fullName>
    </submittedName>
</protein>
<dbReference type="AlphaFoldDB" id="A0A9W4BLN9"/>
<geneLocation type="plasmid" evidence="1 2">
    <name>pJCM6399</name>
</geneLocation>
<dbReference type="KEGG" id="mgau:MGALJ_60910"/>
<accession>A0A9W4BLN9</accession>
<dbReference type="EMBL" id="AP022602">
    <property type="protein sequence ID" value="BBY96422.1"/>
    <property type="molecule type" value="Genomic_DNA"/>
</dbReference>
<evidence type="ECO:0000313" key="2">
    <source>
        <dbReference type="Proteomes" id="UP000465785"/>
    </source>
</evidence>
<dbReference type="Proteomes" id="UP000465785">
    <property type="component" value="Plasmid pJCM6399"/>
</dbReference>
<keyword evidence="2" id="KW-1185">Reference proteome</keyword>
<organism evidence="1 2">
    <name type="scientific">Mycobacterium gallinarum</name>
    <dbReference type="NCBI Taxonomy" id="39689"/>
    <lineage>
        <taxon>Bacteria</taxon>
        <taxon>Bacillati</taxon>
        <taxon>Actinomycetota</taxon>
        <taxon>Actinomycetes</taxon>
        <taxon>Mycobacteriales</taxon>
        <taxon>Mycobacteriaceae</taxon>
        <taxon>Mycobacterium</taxon>
    </lineage>
</organism>
<gene>
    <name evidence="1" type="ORF">MGALJ_60910</name>
</gene>
<name>A0A9W4BLN9_9MYCO</name>
<sequence>MTVIDPEILKAVQTVYSTDLSLPEEWTPQRRNEFLTAEADKISSMAASMAEELWEKAIAVWSRQRNGQTPNHATKVALLQAARAQAAQTVLNNELYELIETDENRPEWEAPDPTPDPAHLSWEQRWTNPAHQSEPSEDLEALIDRLWPAPDFSGPFRIKAGYLTSARAEDGLALPAHPEDPLTAELAQMIYRDLRADGLPER</sequence>
<evidence type="ECO:0000313" key="1">
    <source>
        <dbReference type="EMBL" id="BBY96422.1"/>
    </source>
</evidence>
<reference evidence="1 2" key="1">
    <citation type="journal article" date="2019" name="Emerg. Microbes Infect.">
        <title>Comprehensive subspecies identification of 175 nontuberculous mycobacteria species based on 7547 genomic profiles.</title>
        <authorList>
            <person name="Matsumoto Y."/>
            <person name="Kinjo T."/>
            <person name="Motooka D."/>
            <person name="Nabeya D."/>
            <person name="Jung N."/>
            <person name="Uechi K."/>
            <person name="Horii T."/>
            <person name="Iida T."/>
            <person name="Fujita J."/>
            <person name="Nakamura S."/>
        </authorList>
    </citation>
    <scope>NUCLEOTIDE SEQUENCE [LARGE SCALE GENOMIC DNA]</scope>
    <source>
        <strain evidence="1 2">JCM 6399</strain>
        <plasmid evidence="1">pJCM6399</plasmid>
    </source>
</reference>
<proteinExistence type="predicted"/>